<evidence type="ECO:0000313" key="1">
    <source>
        <dbReference type="EMBL" id="ETO09180.1"/>
    </source>
</evidence>
<reference evidence="1 2" key="1">
    <citation type="journal article" date="2013" name="Curr. Biol.">
        <title>The Genome of the Foraminiferan Reticulomyxa filosa.</title>
        <authorList>
            <person name="Glockner G."/>
            <person name="Hulsmann N."/>
            <person name="Schleicher M."/>
            <person name="Noegel A.A."/>
            <person name="Eichinger L."/>
            <person name="Gallinger C."/>
            <person name="Pawlowski J."/>
            <person name="Sierra R."/>
            <person name="Euteneuer U."/>
            <person name="Pillet L."/>
            <person name="Moustafa A."/>
            <person name="Platzer M."/>
            <person name="Groth M."/>
            <person name="Szafranski K."/>
            <person name="Schliwa M."/>
        </authorList>
    </citation>
    <scope>NUCLEOTIDE SEQUENCE [LARGE SCALE GENOMIC DNA]</scope>
</reference>
<sequence>MFIWNVQKKKKTQTKKKKNESIEKLGKDYGVNLTSHLSASHTYFDQKSSIDPQVVEDRIGKTQWKMHNNMTRDDTLMSLPTPHQRQSFIPQLFRNQYCWDFNGGCLALQADSKASDLNSVTLRNDYTYAVLIFGKAWTCRRRRRRRRRHWQKARSQ</sequence>
<gene>
    <name evidence="1" type="ORF">RFI_28207</name>
</gene>
<dbReference type="Proteomes" id="UP000023152">
    <property type="component" value="Unassembled WGS sequence"/>
</dbReference>
<keyword evidence="2" id="KW-1185">Reference proteome</keyword>
<accession>X6M826</accession>
<comment type="caution">
    <text evidence="1">The sequence shown here is derived from an EMBL/GenBank/DDBJ whole genome shotgun (WGS) entry which is preliminary data.</text>
</comment>
<name>X6M826_RETFI</name>
<dbReference type="AlphaFoldDB" id="X6M826"/>
<protein>
    <submittedName>
        <fullName evidence="1">Uncharacterized protein</fullName>
    </submittedName>
</protein>
<proteinExistence type="predicted"/>
<dbReference type="EMBL" id="ASPP01024279">
    <property type="protein sequence ID" value="ETO09180.1"/>
    <property type="molecule type" value="Genomic_DNA"/>
</dbReference>
<evidence type="ECO:0000313" key="2">
    <source>
        <dbReference type="Proteomes" id="UP000023152"/>
    </source>
</evidence>
<organism evidence="1 2">
    <name type="scientific">Reticulomyxa filosa</name>
    <dbReference type="NCBI Taxonomy" id="46433"/>
    <lineage>
        <taxon>Eukaryota</taxon>
        <taxon>Sar</taxon>
        <taxon>Rhizaria</taxon>
        <taxon>Retaria</taxon>
        <taxon>Foraminifera</taxon>
        <taxon>Monothalamids</taxon>
        <taxon>Reticulomyxidae</taxon>
        <taxon>Reticulomyxa</taxon>
    </lineage>
</organism>